<keyword evidence="4" id="KW-1185">Reference proteome</keyword>
<evidence type="ECO:0000313" key="4">
    <source>
        <dbReference type="Proteomes" id="UP001293254"/>
    </source>
</evidence>
<feature type="compositionally biased region" description="Low complexity" evidence="2">
    <location>
        <begin position="31"/>
        <end position="58"/>
    </location>
</feature>
<accession>A0AAE1XMJ7</accession>
<comment type="similarity">
    <text evidence="1">Belongs to the ARG7 family.</text>
</comment>
<evidence type="ECO:0000256" key="1">
    <source>
        <dbReference type="ARBA" id="ARBA00006974"/>
    </source>
</evidence>
<dbReference type="PANTHER" id="PTHR31374">
    <property type="entry name" value="AUXIN-INDUCED PROTEIN-LIKE-RELATED"/>
    <property type="match status" value="1"/>
</dbReference>
<evidence type="ECO:0000313" key="3">
    <source>
        <dbReference type="EMBL" id="KAK4414118.1"/>
    </source>
</evidence>
<dbReference type="Proteomes" id="UP001293254">
    <property type="component" value="Unassembled WGS sequence"/>
</dbReference>
<proteinExistence type="inferred from homology"/>
<dbReference type="Pfam" id="PF02519">
    <property type="entry name" value="Auxin_inducible"/>
    <property type="match status" value="1"/>
</dbReference>
<dbReference type="GO" id="GO:0009733">
    <property type="term" value="P:response to auxin"/>
    <property type="evidence" value="ECO:0007669"/>
    <property type="project" value="InterPro"/>
</dbReference>
<dbReference type="PANTHER" id="PTHR31374:SF118">
    <property type="entry name" value="OS01G0924966 PROTEIN"/>
    <property type="match status" value="1"/>
</dbReference>
<dbReference type="AlphaFoldDB" id="A0AAE1XMJ7"/>
<name>A0AAE1XMJ7_9LAMI</name>
<sequence length="181" mass="20251">MEQVQNGTQNKAKSILRKLERYLSINKRAKSSTTTTTKTFTKSRSWNSSSSTAKASASRSKRPPTPNGCFSVHVGPEKQRFVIRTEFANHPLFKMLLEDAEIEYGFKNEGPLLLPCDVDLFCKVLAEMDSGDDEFDQYSCGGYGSCSPFNSGRRLGKSRSAKGYRSYGLLTPPRLLKINNF</sequence>
<dbReference type="EMBL" id="JACGWO010000012">
    <property type="protein sequence ID" value="KAK4414118.1"/>
    <property type="molecule type" value="Genomic_DNA"/>
</dbReference>
<dbReference type="InterPro" id="IPR003676">
    <property type="entry name" value="SAUR_fam"/>
</dbReference>
<reference evidence="3" key="2">
    <citation type="journal article" date="2024" name="Plant">
        <title>Genomic evolution and insights into agronomic trait innovations of Sesamum species.</title>
        <authorList>
            <person name="Miao H."/>
            <person name="Wang L."/>
            <person name="Qu L."/>
            <person name="Liu H."/>
            <person name="Sun Y."/>
            <person name="Le M."/>
            <person name="Wang Q."/>
            <person name="Wei S."/>
            <person name="Zheng Y."/>
            <person name="Lin W."/>
            <person name="Duan Y."/>
            <person name="Cao H."/>
            <person name="Xiong S."/>
            <person name="Wang X."/>
            <person name="Wei L."/>
            <person name="Li C."/>
            <person name="Ma Q."/>
            <person name="Ju M."/>
            <person name="Zhao R."/>
            <person name="Li G."/>
            <person name="Mu C."/>
            <person name="Tian Q."/>
            <person name="Mei H."/>
            <person name="Zhang T."/>
            <person name="Gao T."/>
            <person name="Zhang H."/>
        </authorList>
    </citation>
    <scope>NUCLEOTIDE SEQUENCE</scope>
    <source>
        <strain evidence="3">3651</strain>
    </source>
</reference>
<evidence type="ECO:0000256" key="2">
    <source>
        <dbReference type="SAM" id="MobiDB-lite"/>
    </source>
</evidence>
<reference evidence="3" key="1">
    <citation type="submission" date="2020-06" db="EMBL/GenBank/DDBJ databases">
        <authorList>
            <person name="Li T."/>
            <person name="Hu X."/>
            <person name="Zhang T."/>
            <person name="Song X."/>
            <person name="Zhang H."/>
            <person name="Dai N."/>
            <person name="Sheng W."/>
            <person name="Hou X."/>
            <person name="Wei L."/>
        </authorList>
    </citation>
    <scope>NUCLEOTIDE SEQUENCE</scope>
    <source>
        <strain evidence="3">3651</strain>
        <tissue evidence="3">Leaf</tissue>
    </source>
</reference>
<gene>
    <name evidence="3" type="ORF">Salat_2824600</name>
</gene>
<organism evidence="3 4">
    <name type="scientific">Sesamum alatum</name>
    <dbReference type="NCBI Taxonomy" id="300844"/>
    <lineage>
        <taxon>Eukaryota</taxon>
        <taxon>Viridiplantae</taxon>
        <taxon>Streptophyta</taxon>
        <taxon>Embryophyta</taxon>
        <taxon>Tracheophyta</taxon>
        <taxon>Spermatophyta</taxon>
        <taxon>Magnoliopsida</taxon>
        <taxon>eudicotyledons</taxon>
        <taxon>Gunneridae</taxon>
        <taxon>Pentapetalae</taxon>
        <taxon>asterids</taxon>
        <taxon>lamiids</taxon>
        <taxon>Lamiales</taxon>
        <taxon>Pedaliaceae</taxon>
        <taxon>Sesamum</taxon>
    </lineage>
</organism>
<feature type="region of interest" description="Disordered" evidence="2">
    <location>
        <begin position="27"/>
        <end position="72"/>
    </location>
</feature>
<comment type="caution">
    <text evidence="3">The sequence shown here is derived from an EMBL/GenBank/DDBJ whole genome shotgun (WGS) entry which is preliminary data.</text>
</comment>
<protein>
    <submittedName>
        <fullName evidence="3">Uncharacterized protein</fullName>
    </submittedName>
</protein>